<evidence type="ECO:0000313" key="7">
    <source>
        <dbReference type="EMBL" id="KAG2332777.1"/>
    </source>
</evidence>
<feature type="region of interest" description="Disordered" evidence="5">
    <location>
        <begin position="143"/>
        <end position="208"/>
    </location>
</feature>
<name>A0A8X7WNS6_BRACI</name>
<dbReference type="OrthoDB" id="6283463at2759"/>
<dbReference type="PANTHER" id="PTHR46159">
    <property type="entry name" value="PROTEIN TESMIN/TSO1-LIKE CXC 2"/>
    <property type="match status" value="1"/>
</dbReference>
<feature type="compositionally biased region" description="Low complexity" evidence="5">
    <location>
        <begin position="196"/>
        <end position="208"/>
    </location>
</feature>
<gene>
    <name evidence="7" type="ORF">Bca52824_003957</name>
</gene>
<evidence type="ECO:0000256" key="4">
    <source>
        <dbReference type="ARBA" id="ARBA00023242"/>
    </source>
</evidence>
<dbReference type="PANTHER" id="PTHR46159:SF6">
    <property type="entry name" value="OS12G0605300 PROTEIN"/>
    <property type="match status" value="1"/>
</dbReference>
<dbReference type="GO" id="GO:0003700">
    <property type="term" value="F:DNA-binding transcription factor activity"/>
    <property type="evidence" value="ECO:0007669"/>
    <property type="project" value="InterPro"/>
</dbReference>
<comment type="similarity">
    <text evidence="2">Belongs to the lin-54 family.</text>
</comment>
<keyword evidence="4" id="KW-0539">Nucleus</keyword>
<dbReference type="PROSITE" id="PS51634">
    <property type="entry name" value="CRC"/>
    <property type="match status" value="1"/>
</dbReference>
<comment type="caution">
    <text evidence="7">The sequence shown here is derived from an EMBL/GenBank/DDBJ whole genome shotgun (WGS) entry which is preliminary data.</text>
</comment>
<dbReference type="EMBL" id="JAAMPC010000001">
    <property type="protein sequence ID" value="KAG2332777.1"/>
    <property type="molecule type" value="Genomic_DNA"/>
</dbReference>
<evidence type="ECO:0000256" key="1">
    <source>
        <dbReference type="ARBA" id="ARBA00004123"/>
    </source>
</evidence>
<evidence type="ECO:0000256" key="3">
    <source>
        <dbReference type="ARBA" id="ARBA00022473"/>
    </source>
</evidence>
<evidence type="ECO:0000256" key="2">
    <source>
        <dbReference type="ARBA" id="ARBA00007267"/>
    </source>
</evidence>
<keyword evidence="8" id="KW-1185">Reference proteome</keyword>
<dbReference type="InterPro" id="IPR005172">
    <property type="entry name" value="CRC"/>
</dbReference>
<dbReference type="Proteomes" id="UP000886595">
    <property type="component" value="Unassembled WGS sequence"/>
</dbReference>
<dbReference type="InterPro" id="IPR033467">
    <property type="entry name" value="Tesmin/TSO1-like_CXC"/>
</dbReference>
<feature type="domain" description="CRC" evidence="6">
    <location>
        <begin position="291"/>
        <end position="419"/>
    </location>
</feature>
<evidence type="ECO:0000313" key="8">
    <source>
        <dbReference type="Proteomes" id="UP000886595"/>
    </source>
</evidence>
<accession>A0A8X7WNS6</accession>
<dbReference type="GO" id="GO:0005634">
    <property type="term" value="C:nucleus"/>
    <property type="evidence" value="ECO:0007669"/>
    <property type="project" value="UniProtKB-SubCell"/>
</dbReference>
<evidence type="ECO:0000259" key="6">
    <source>
        <dbReference type="PROSITE" id="PS51634"/>
    </source>
</evidence>
<feature type="compositionally biased region" description="Low complexity" evidence="5">
    <location>
        <begin position="143"/>
        <end position="163"/>
    </location>
</feature>
<reference evidence="7 8" key="1">
    <citation type="submission" date="2020-02" db="EMBL/GenBank/DDBJ databases">
        <authorList>
            <person name="Ma Q."/>
            <person name="Huang Y."/>
            <person name="Song X."/>
            <person name="Pei D."/>
        </authorList>
    </citation>
    <scope>NUCLEOTIDE SEQUENCE [LARGE SCALE GENOMIC DNA]</scope>
    <source>
        <strain evidence="7">Sxm20200214</strain>
        <tissue evidence="7">Leaf</tissue>
    </source>
</reference>
<proteinExistence type="inferred from homology"/>
<sequence>MKHTVWWSKVDGVLCLGKYKLQTNLKRAQIVLKFSGNKVLRIKGDASTGIMQFVFELLRKAQDVWRYYTYVYDEWKFRFRAKLLMEITKRSGLMVLCFFSCEGWNPGVGALPLKGWPLTGLDNMRQDLGPQGQRAFLQNQGQFQLPPQQQQQQQIMARDQGQGNMTNSSMYGQQNANDGSIGYPVPLNSSKPINMPPVQQYSSQQQDPLLSQQNNYKRTRTGNTVGPFNSQPSTPLTHTPIEGVAITGNMPKGPVMYVSDAIGDLASSANQLAQKAKENEQKLKAGEGESPKRLCTCKKSKCLKLYCECFAAGVYCSTVPPCSCTDCNNIPLYNETIFATRKTILSRNPLAFSPKIFGKSSDSVQKNRGDASKTPASGRHIRGCNCKKSNCSNKYCECFQGGVGCSRHCRCELCKNKFNAKRL</sequence>
<keyword evidence="3" id="KW-0217">Developmental protein</keyword>
<comment type="subcellular location">
    <subcellularLocation>
        <location evidence="1">Nucleus</location>
    </subcellularLocation>
</comment>
<dbReference type="AlphaFoldDB" id="A0A8X7WNS6"/>
<evidence type="ECO:0000256" key="5">
    <source>
        <dbReference type="SAM" id="MobiDB-lite"/>
    </source>
</evidence>
<feature type="compositionally biased region" description="Polar residues" evidence="5">
    <location>
        <begin position="164"/>
        <end position="178"/>
    </location>
</feature>
<dbReference type="SMART" id="SM01114">
    <property type="entry name" value="CXC"/>
    <property type="match status" value="2"/>
</dbReference>
<dbReference type="Pfam" id="PF03638">
    <property type="entry name" value="TCR"/>
    <property type="match status" value="2"/>
</dbReference>
<protein>
    <recommendedName>
        <fullName evidence="6">CRC domain-containing protein</fullName>
    </recommendedName>
</protein>
<dbReference type="InterPro" id="IPR044522">
    <property type="entry name" value="TSO1-like"/>
</dbReference>
<organism evidence="7 8">
    <name type="scientific">Brassica carinata</name>
    <name type="common">Ethiopian mustard</name>
    <name type="synonym">Abyssinian cabbage</name>
    <dbReference type="NCBI Taxonomy" id="52824"/>
    <lineage>
        <taxon>Eukaryota</taxon>
        <taxon>Viridiplantae</taxon>
        <taxon>Streptophyta</taxon>
        <taxon>Embryophyta</taxon>
        <taxon>Tracheophyta</taxon>
        <taxon>Spermatophyta</taxon>
        <taxon>Magnoliopsida</taxon>
        <taxon>eudicotyledons</taxon>
        <taxon>Gunneridae</taxon>
        <taxon>Pentapetalae</taxon>
        <taxon>rosids</taxon>
        <taxon>malvids</taxon>
        <taxon>Brassicales</taxon>
        <taxon>Brassicaceae</taxon>
        <taxon>Brassiceae</taxon>
        <taxon>Brassica</taxon>
    </lineage>
</organism>